<dbReference type="Proteomes" id="UP001279734">
    <property type="component" value="Unassembled WGS sequence"/>
</dbReference>
<proteinExistence type="predicted"/>
<reference evidence="1" key="1">
    <citation type="submission" date="2023-05" db="EMBL/GenBank/DDBJ databases">
        <title>Nepenthes gracilis genome sequencing.</title>
        <authorList>
            <person name="Fukushima K."/>
        </authorList>
    </citation>
    <scope>NUCLEOTIDE SEQUENCE</scope>
    <source>
        <strain evidence="1">SING2019-196</strain>
    </source>
</reference>
<evidence type="ECO:0000313" key="1">
    <source>
        <dbReference type="EMBL" id="GMH25522.1"/>
    </source>
</evidence>
<keyword evidence="2" id="KW-1185">Reference proteome</keyword>
<evidence type="ECO:0000313" key="2">
    <source>
        <dbReference type="Proteomes" id="UP001279734"/>
    </source>
</evidence>
<protein>
    <submittedName>
        <fullName evidence="1">Uncharacterized protein</fullName>
    </submittedName>
</protein>
<dbReference type="EMBL" id="BSYO01000029">
    <property type="protein sequence ID" value="GMH25522.1"/>
    <property type="molecule type" value="Genomic_DNA"/>
</dbReference>
<dbReference type="AlphaFoldDB" id="A0AAD3T9X8"/>
<sequence length="134" mass="15334">MRLRLPRAKSRGRFELPDTHFRQSLDLGRAEGGEGTEDRNIQFEKTQGHLKNQINMLNCNRASSVVEDQCKQLGNEEKKAAVESEMKRMHQLPVNSTYASHRLRVLNKILQLMSIQRSGSQDEELELLFAGLSL</sequence>
<gene>
    <name evidence="1" type="ORF">Nepgr_027365</name>
</gene>
<name>A0AAD3T9X8_NEPGR</name>
<organism evidence="1 2">
    <name type="scientific">Nepenthes gracilis</name>
    <name type="common">Slender pitcher plant</name>
    <dbReference type="NCBI Taxonomy" id="150966"/>
    <lineage>
        <taxon>Eukaryota</taxon>
        <taxon>Viridiplantae</taxon>
        <taxon>Streptophyta</taxon>
        <taxon>Embryophyta</taxon>
        <taxon>Tracheophyta</taxon>
        <taxon>Spermatophyta</taxon>
        <taxon>Magnoliopsida</taxon>
        <taxon>eudicotyledons</taxon>
        <taxon>Gunneridae</taxon>
        <taxon>Pentapetalae</taxon>
        <taxon>Caryophyllales</taxon>
        <taxon>Nepenthaceae</taxon>
        <taxon>Nepenthes</taxon>
    </lineage>
</organism>
<accession>A0AAD3T9X8</accession>
<comment type="caution">
    <text evidence="1">The sequence shown here is derived from an EMBL/GenBank/DDBJ whole genome shotgun (WGS) entry which is preliminary data.</text>
</comment>